<organism evidence="2 3">
    <name type="scientific">Streptomyces fildesensis</name>
    <dbReference type="NCBI Taxonomy" id="375757"/>
    <lineage>
        <taxon>Bacteria</taxon>
        <taxon>Bacillati</taxon>
        <taxon>Actinomycetota</taxon>
        <taxon>Actinomycetes</taxon>
        <taxon>Kitasatosporales</taxon>
        <taxon>Streptomycetaceae</taxon>
        <taxon>Streptomyces</taxon>
    </lineage>
</organism>
<feature type="transmembrane region" description="Helical" evidence="1">
    <location>
        <begin position="158"/>
        <end position="184"/>
    </location>
</feature>
<comment type="caution">
    <text evidence="2">The sequence shown here is derived from an EMBL/GenBank/DDBJ whole genome shotgun (WGS) entry which is preliminary data.</text>
</comment>
<name>A0ABW8C729_9ACTN</name>
<keyword evidence="3" id="KW-1185">Reference proteome</keyword>
<evidence type="ECO:0000256" key="1">
    <source>
        <dbReference type="SAM" id="Phobius"/>
    </source>
</evidence>
<sequence>MIWLTWRQHRKQALFTVIALALLAALVVPTGLRMHHSIKSSGLAACLSELGSAELVSHNDCHKLSTQFSNQFAAMPFISVLFVALPLLVGLFFGAPLVAREVEHGTHRLVWTQGVSRRHWAVAKFGLIGGATTLLAVVYALGVSWWSEPLATIGNGRFTYIFFDVQGIAPIGYTLFAVALGIFAGTVWRKVMPAMAVTLGGFLVVRIGIELLARMHYMAPRNLTYAVSGNLQPNPSLSNWVSSMGVRDAGGRAVMSNSQVGCPSAGTKAPPGLPDADSCLSQMGLGRGAYNWQRFQPGDRFWAFQGIETGIFIALAALLLWLAVRRIGRVA</sequence>
<dbReference type="Pfam" id="PF12679">
    <property type="entry name" value="ABC2_membrane_2"/>
    <property type="match status" value="1"/>
</dbReference>
<feature type="transmembrane region" description="Helical" evidence="1">
    <location>
        <begin position="120"/>
        <end position="146"/>
    </location>
</feature>
<evidence type="ECO:0000313" key="2">
    <source>
        <dbReference type="EMBL" id="MFI9102232.1"/>
    </source>
</evidence>
<feature type="transmembrane region" description="Helical" evidence="1">
    <location>
        <begin position="73"/>
        <end position="99"/>
    </location>
</feature>
<dbReference type="PANTHER" id="PTHR43471">
    <property type="entry name" value="ABC TRANSPORTER PERMEASE"/>
    <property type="match status" value="1"/>
</dbReference>
<keyword evidence="1" id="KW-1133">Transmembrane helix</keyword>
<proteinExistence type="predicted"/>
<dbReference type="RefSeq" id="WP_399649596.1">
    <property type="nucleotide sequence ID" value="NZ_JBITYG010000004.1"/>
</dbReference>
<dbReference type="EMBL" id="JBITYG010000004">
    <property type="protein sequence ID" value="MFI9102232.1"/>
    <property type="molecule type" value="Genomic_DNA"/>
</dbReference>
<feature type="transmembrane region" description="Helical" evidence="1">
    <location>
        <begin position="301"/>
        <end position="324"/>
    </location>
</feature>
<protein>
    <submittedName>
        <fullName evidence="2">ABC transporter permease</fullName>
    </submittedName>
</protein>
<reference evidence="2 3" key="1">
    <citation type="submission" date="2024-10" db="EMBL/GenBank/DDBJ databases">
        <title>The Natural Products Discovery Center: Release of the First 8490 Sequenced Strains for Exploring Actinobacteria Biosynthetic Diversity.</title>
        <authorList>
            <person name="Kalkreuter E."/>
            <person name="Kautsar S.A."/>
            <person name="Yang D."/>
            <person name="Bader C.D."/>
            <person name="Teijaro C.N."/>
            <person name="Fluegel L."/>
            <person name="Davis C.M."/>
            <person name="Simpson J.R."/>
            <person name="Lauterbach L."/>
            <person name="Steele A.D."/>
            <person name="Gui C."/>
            <person name="Meng S."/>
            <person name="Li G."/>
            <person name="Viehrig K."/>
            <person name="Ye F."/>
            <person name="Su P."/>
            <person name="Kiefer A.F."/>
            <person name="Nichols A."/>
            <person name="Cepeda A.J."/>
            <person name="Yan W."/>
            <person name="Fan B."/>
            <person name="Jiang Y."/>
            <person name="Adhikari A."/>
            <person name="Zheng C.-J."/>
            <person name="Schuster L."/>
            <person name="Cowan T.M."/>
            <person name="Smanski M.J."/>
            <person name="Chevrette M.G."/>
            <person name="De Carvalho L.P.S."/>
            <person name="Shen B."/>
        </authorList>
    </citation>
    <scope>NUCLEOTIDE SEQUENCE [LARGE SCALE GENOMIC DNA]</scope>
    <source>
        <strain evidence="2 3">NPDC053399</strain>
    </source>
</reference>
<gene>
    <name evidence="2" type="ORF">ACIGXA_17065</name>
</gene>
<keyword evidence="1" id="KW-0812">Transmembrane</keyword>
<keyword evidence="1" id="KW-0472">Membrane</keyword>
<accession>A0ABW8C729</accession>
<dbReference type="Proteomes" id="UP001614394">
    <property type="component" value="Unassembled WGS sequence"/>
</dbReference>
<evidence type="ECO:0000313" key="3">
    <source>
        <dbReference type="Proteomes" id="UP001614394"/>
    </source>
</evidence>
<feature type="transmembrane region" description="Helical" evidence="1">
    <location>
        <begin position="191"/>
        <end position="209"/>
    </location>
</feature>